<organism evidence="1 2">
    <name type="scientific">Euroglyphus maynei</name>
    <name type="common">Mayne's house dust mite</name>
    <dbReference type="NCBI Taxonomy" id="6958"/>
    <lineage>
        <taxon>Eukaryota</taxon>
        <taxon>Metazoa</taxon>
        <taxon>Ecdysozoa</taxon>
        <taxon>Arthropoda</taxon>
        <taxon>Chelicerata</taxon>
        <taxon>Arachnida</taxon>
        <taxon>Acari</taxon>
        <taxon>Acariformes</taxon>
        <taxon>Sarcoptiformes</taxon>
        <taxon>Astigmata</taxon>
        <taxon>Psoroptidia</taxon>
        <taxon>Analgoidea</taxon>
        <taxon>Pyroglyphidae</taxon>
        <taxon>Pyroglyphinae</taxon>
        <taxon>Euroglyphus</taxon>
    </lineage>
</organism>
<protein>
    <submittedName>
        <fullName evidence="1">Uncharacterized protein</fullName>
    </submittedName>
</protein>
<proteinExistence type="predicted"/>
<gene>
    <name evidence="1" type="ORF">BLA29_006570</name>
</gene>
<dbReference type="AlphaFoldDB" id="A0A1Y3AQ68"/>
<evidence type="ECO:0000313" key="1">
    <source>
        <dbReference type="EMBL" id="OTF70602.1"/>
    </source>
</evidence>
<dbReference type="EMBL" id="MUJZ01064959">
    <property type="protein sequence ID" value="OTF70602.1"/>
    <property type="molecule type" value="Genomic_DNA"/>
</dbReference>
<comment type="caution">
    <text evidence="1">The sequence shown here is derived from an EMBL/GenBank/DDBJ whole genome shotgun (WGS) entry which is preliminary data.</text>
</comment>
<name>A0A1Y3AQ68_EURMA</name>
<dbReference type="Proteomes" id="UP000194236">
    <property type="component" value="Unassembled WGS sequence"/>
</dbReference>
<sequence>MRPPQINNCDFGLMNEGRRAERFPALKMREIRFVLINMAEYTTEKQRPIPAFCAPQIKMVGFCTKNNVIL</sequence>
<accession>A0A1Y3AQ68</accession>
<evidence type="ECO:0000313" key="2">
    <source>
        <dbReference type="Proteomes" id="UP000194236"/>
    </source>
</evidence>
<reference evidence="1 2" key="1">
    <citation type="submission" date="2017-03" db="EMBL/GenBank/DDBJ databases">
        <title>Genome Survey of Euroglyphus maynei.</title>
        <authorList>
            <person name="Arlian L.G."/>
            <person name="Morgan M.S."/>
            <person name="Rider S.D."/>
        </authorList>
    </citation>
    <scope>NUCLEOTIDE SEQUENCE [LARGE SCALE GENOMIC DNA]</scope>
    <source>
        <strain evidence="1">Arlian Lab</strain>
        <tissue evidence="1">Whole body</tissue>
    </source>
</reference>
<keyword evidence="2" id="KW-1185">Reference proteome</keyword>